<accession>A2EMS7</accession>
<dbReference type="SMR" id="A2EMS7"/>
<dbReference type="InParanoid" id="A2EMS7"/>
<feature type="compositionally biased region" description="Basic and acidic residues" evidence="3">
    <location>
        <begin position="111"/>
        <end position="130"/>
    </location>
</feature>
<dbReference type="KEGG" id="tva:4763947"/>
<dbReference type="VEuPathDB" id="TrichDB:TVAGG3_0428460"/>
<gene>
    <name evidence="5" type="ORF">TVAG_245050</name>
</gene>
<dbReference type="OrthoDB" id="5334845at2759"/>
<feature type="region of interest" description="Disordered" evidence="3">
    <location>
        <begin position="83"/>
        <end position="215"/>
    </location>
</feature>
<name>A2EMS7_TRIV3</name>
<dbReference type="InterPro" id="IPR003959">
    <property type="entry name" value="ATPase_AAA_core"/>
</dbReference>
<dbReference type="VEuPathDB" id="TrichDB:TVAG_245050"/>
<reference evidence="5" key="1">
    <citation type="submission" date="2006-10" db="EMBL/GenBank/DDBJ databases">
        <authorList>
            <person name="Amadeo P."/>
            <person name="Zhao Q."/>
            <person name="Wortman J."/>
            <person name="Fraser-Liggett C."/>
            <person name="Carlton J."/>
        </authorList>
    </citation>
    <scope>NUCLEOTIDE SEQUENCE</scope>
    <source>
        <strain evidence="5">G3</strain>
    </source>
</reference>
<dbReference type="InterPro" id="IPR048611">
    <property type="entry name" value="KATNA1_MIT"/>
</dbReference>
<evidence type="ECO:0000313" key="5">
    <source>
        <dbReference type="EMBL" id="EAY06073.1"/>
    </source>
</evidence>
<dbReference type="EMBL" id="DS113433">
    <property type="protein sequence ID" value="EAY06073.1"/>
    <property type="molecule type" value="Genomic_DNA"/>
</dbReference>
<dbReference type="GO" id="GO:0005524">
    <property type="term" value="F:ATP binding"/>
    <property type="evidence" value="ECO:0007669"/>
    <property type="project" value="UniProtKB-KW"/>
</dbReference>
<reference evidence="5" key="2">
    <citation type="journal article" date="2007" name="Science">
        <title>Draft genome sequence of the sexually transmitted pathogen Trichomonas vaginalis.</title>
        <authorList>
            <person name="Carlton J.M."/>
            <person name="Hirt R.P."/>
            <person name="Silva J.C."/>
            <person name="Delcher A.L."/>
            <person name="Schatz M."/>
            <person name="Zhao Q."/>
            <person name="Wortman J.R."/>
            <person name="Bidwell S.L."/>
            <person name="Alsmark U.C.M."/>
            <person name="Besteiro S."/>
            <person name="Sicheritz-Ponten T."/>
            <person name="Noel C.J."/>
            <person name="Dacks J.B."/>
            <person name="Foster P.G."/>
            <person name="Simillion C."/>
            <person name="Van de Peer Y."/>
            <person name="Miranda-Saavedra D."/>
            <person name="Barton G.J."/>
            <person name="Westrop G.D."/>
            <person name="Mueller S."/>
            <person name="Dessi D."/>
            <person name="Fiori P.L."/>
            <person name="Ren Q."/>
            <person name="Paulsen I."/>
            <person name="Zhang H."/>
            <person name="Bastida-Corcuera F.D."/>
            <person name="Simoes-Barbosa A."/>
            <person name="Brown M.T."/>
            <person name="Hayes R.D."/>
            <person name="Mukherjee M."/>
            <person name="Okumura C.Y."/>
            <person name="Schneider R."/>
            <person name="Smith A.J."/>
            <person name="Vanacova S."/>
            <person name="Villalvazo M."/>
            <person name="Haas B.J."/>
            <person name="Pertea M."/>
            <person name="Feldblyum T.V."/>
            <person name="Utterback T.R."/>
            <person name="Shu C.L."/>
            <person name="Osoegawa K."/>
            <person name="de Jong P.J."/>
            <person name="Hrdy I."/>
            <person name="Horvathova L."/>
            <person name="Zubacova Z."/>
            <person name="Dolezal P."/>
            <person name="Malik S.B."/>
            <person name="Logsdon J.M. Jr."/>
            <person name="Henze K."/>
            <person name="Gupta A."/>
            <person name="Wang C.C."/>
            <person name="Dunne R.L."/>
            <person name="Upcroft J.A."/>
            <person name="Upcroft P."/>
            <person name="White O."/>
            <person name="Salzberg S.L."/>
            <person name="Tang P."/>
            <person name="Chiu C.-H."/>
            <person name="Lee Y.-S."/>
            <person name="Embley T.M."/>
            <person name="Coombs G.H."/>
            <person name="Mottram J.C."/>
            <person name="Tachezy J."/>
            <person name="Fraser-Liggett C.M."/>
            <person name="Johnson P.J."/>
        </authorList>
    </citation>
    <scope>NUCLEOTIDE SEQUENCE [LARGE SCALE GENOMIC DNA]</scope>
    <source>
        <strain evidence="5">G3</strain>
    </source>
</reference>
<evidence type="ECO:0000313" key="6">
    <source>
        <dbReference type="Proteomes" id="UP000001542"/>
    </source>
</evidence>
<protein>
    <submittedName>
        <fullName evidence="5">ATPase, AAA family protein</fullName>
    </submittedName>
</protein>
<dbReference type="Pfam" id="PF17862">
    <property type="entry name" value="AAA_lid_3"/>
    <property type="match status" value="1"/>
</dbReference>
<dbReference type="RefSeq" id="XP_001318296.1">
    <property type="nucleotide sequence ID" value="XM_001318261.1"/>
</dbReference>
<dbReference type="PROSITE" id="PS00674">
    <property type="entry name" value="AAA"/>
    <property type="match status" value="1"/>
</dbReference>
<dbReference type="SMART" id="SM00382">
    <property type="entry name" value="AAA"/>
    <property type="match status" value="1"/>
</dbReference>
<dbReference type="Gene3D" id="1.20.58.80">
    <property type="entry name" value="Phosphotransferase system, lactose/cellobiose-type IIA subunit"/>
    <property type="match status" value="1"/>
</dbReference>
<evidence type="ECO:0000259" key="4">
    <source>
        <dbReference type="SMART" id="SM00382"/>
    </source>
</evidence>
<dbReference type="STRING" id="5722.A2EMS7"/>
<dbReference type="Gene3D" id="1.10.8.60">
    <property type="match status" value="1"/>
</dbReference>
<dbReference type="GO" id="GO:0016887">
    <property type="term" value="F:ATP hydrolysis activity"/>
    <property type="evidence" value="ECO:0000318"/>
    <property type="project" value="GO_Central"/>
</dbReference>
<dbReference type="GO" id="GO:0005737">
    <property type="term" value="C:cytoplasm"/>
    <property type="evidence" value="ECO:0000318"/>
    <property type="project" value="GO_Central"/>
</dbReference>
<dbReference type="Pfam" id="PF00004">
    <property type="entry name" value="AAA"/>
    <property type="match status" value="1"/>
</dbReference>
<keyword evidence="6" id="KW-1185">Reference proteome</keyword>
<evidence type="ECO:0000256" key="2">
    <source>
        <dbReference type="RuleBase" id="RU003651"/>
    </source>
</evidence>
<evidence type="ECO:0000256" key="3">
    <source>
        <dbReference type="SAM" id="MobiDB-lite"/>
    </source>
</evidence>
<organism evidence="5 6">
    <name type="scientific">Trichomonas vaginalis (strain ATCC PRA-98 / G3)</name>
    <dbReference type="NCBI Taxonomy" id="412133"/>
    <lineage>
        <taxon>Eukaryota</taxon>
        <taxon>Metamonada</taxon>
        <taxon>Parabasalia</taxon>
        <taxon>Trichomonadida</taxon>
        <taxon>Trichomonadidae</taxon>
        <taxon>Trichomonas</taxon>
    </lineage>
</organism>
<dbReference type="FunFam" id="3.40.50.300:FF:003480">
    <property type="entry name" value="ATPase, AAA family protein"/>
    <property type="match status" value="1"/>
</dbReference>
<dbReference type="Gene3D" id="3.40.50.300">
    <property type="entry name" value="P-loop containing nucleotide triphosphate hydrolases"/>
    <property type="match status" value="1"/>
</dbReference>
<dbReference type="InterPro" id="IPR041569">
    <property type="entry name" value="AAA_lid_3"/>
</dbReference>
<dbReference type="PANTHER" id="PTHR23074">
    <property type="entry name" value="AAA DOMAIN-CONTAINING"/>
    <property type="match status" value="1"/>
</dbReference>
<dbReference type="InterPro" id="IPR003960">
    <property type="entry name" value="ATPase_AAA_CS"/>
</dbReference>
<dbReference type="SUPFAM" id="SSF52540">
    <property type="entry name" value="P-loop containing nucleoside triphosphate hydrolases"/>
    <property type="match status" value="1"/>
</dbReference>
<dbReference type="GO" id="GO:0005634">
    <property type="term" value="C:nucleus"/>
    <property type="evidence" value="ECO:0000318"/>
    <property type="project" value="GO_Central"/>
</dbReference>
<dbReference type="eggNOG" id="KOG0738">
    <property type="taxonomic scope" value="Eukaryota"/>
</dbReference>
<evidence type="ECO:0000256" key="1">
    <source>
        <dbReference type="ARBA" id="ARBA00006914"/>
    </source>
</evidence>
<sequence>MDPLALHPFLADVSEARQQARIEDYENSIKYYDQALEKIEDEIAVCHNIETNQKWNKMQKEVRDEKDSVLRIKRAFDKILNSIDTAIPKRQPQGDGDDEALEPPQVKQQRRSPEPPREFKPPERRRDLPGQKHQSPVGQRRSHASPQIGVAGKHVQPRPRVMVDNPIKAGKPRVSVAPPKGEQGQNRPPNPQAKKANQEKSPAKTPDPLDPSTNPLVQQIIDMGILIREPNIQWSSIAGLAGVKRLLRQNLVILPMRPDIAKGLLAPWKSVLFYGPPGTGKTYLAKAVATECKRTFFNITAATITSRFLGESEKLVNYLFALANQMAPATIFFDEVDSIASQRGSGNENEASRRIKAELLTQLEGIDGASDKASVFVLAATNFPWDLDEALLRRFQKRIYIPLPDYDGRLEILKMSISENASPDFDYEGWAKKLDGYSCADVTNLCRDAVQMVFDKFTSMIDTQEFLNMPAENAKMIVTNNDFGVAVAKRRPSVDAASLKKYDDWRLSKGAE</sequence>
<dbReference type="PANTHER" id="PTHR23074:SF17">
    <property type="entry name" value="FIDGETIN-LIKE PROTEIN 1"/>
    <property type="match status" value="1"/>
</dbReference>
<dbReference type="CDD" id="cd21748">
    <property type="entry name" value="Kp60-NTD"/>
    <property type="match status" value="1"/>
</dbReference>
<dbReference type="InterPro" id="IPR027417">
    <property type="entry name" value="P-loop_NTPase"/>
</dbReference>
<keyword evidence="2" id="KW-0547">Nucleotide-binding</keyword>
<dbReference type="InterPro" id="IPR050304">
    <property type="entry name" value="MT-severing_AAA_ATPase"/>
</dbReference>
<dbReference type="GO" id="GO:0008568">
    <property type="term" value="F:microtubule severing ATPase activity"/>
    <property type="evidence" value="ECO:0000318"/>
    <property type="project" value="GO_Central"/>
</dbReference>
<dbReference type="GO" id="GO:0051013">
    <property type="term" value="P:microtubule severing"/>
    <property type="evidence" value="ECO:0000318"/>
    <property type="project" value="GO_Central"/>
</dbReference>
<dbReference type="AlphaFoldDB" id="A2EMS7"/>
<dbReference type="InterPro" id="IPR003593">
    <property type="entry name" value="AAA+_ATPase"/>
</dbReference>
<feature type="domain" description="AAA+ ATPase" evidence="4">
    <location>
        <begin position="267"/>
        <end position="405"/>
    </location>
</feature>
<keyword evidence="2" id="KW-0067">ATP-binding</keyword>
<dbReference type="Proteomes" id="UP000001542">
    <property type="component" value="Unassembled WGS sequence"/>
</dbReference>
<comment type="similarity">
    <text evidence="1 2">Belongs to the AAA ATPase family.</text>
</comment>
<dbReference type="Pfam" id="PF21126">
    <property type="entry name" value="KATNA1_MIT"/>
    <property type="match status" value="1"/>
</dbReference>
<proteinExistence type="inferred from homology"/>